<feature type="transmembrane region" description="Helical" evidence="1">
    <location>
        <begin position="36"/>
        <end position="56"/>
    </location>
</feature>
<proteinExistence type="predicted"/>
<dbReference type="EMBL" id="JAALHA020000037">
    <property type="protein sequence ID" value="MDR9900665.1"/>
    <property type="molecule type" value="Genomic_DNA"/>
</dbReference>
<accession>A0AAP5MCU2</accession>
<name>A0AAP5MCU2_9CYAN</name>
<evidence type="ECO:0000256" key="1">
    <source>
        <dbReference type="SAM" id="Phobius"/>
    </source>
</evidence>
<organism evidence="2 3">
    <name type="scientific">Aetokthonos hydrillicola Thurmond2011</name>
    <dbReference type="NCBI Taxonomy" id="2712845"/>
    <lineage>
        <taxon>Bacteria</taxon>
        <taxon>Bacillati</taxon>
        <taxon>Cyanobacteriota</taxon>
        <taxon>Cyanophyceae</taxon>
        <taxon>Nostocales</taxon>
        <taxon>Hapalosiphonaceae</taxon>
        <taxon>Aetokthonos</taxon>
    </lineage>
</organism>
<sequence>MKKEKEVVTQEFYEDGAMKCSSQSKEKEDDGSVECLQLGCALVFIILTFFTFNKLLDARTHLLNNQDPSTHVSRR</sequence>
<keyword evidence="1" id="KW-0472">Membrane</keyword>
<dbReference type="AlphaFoldDB" id="A0AAP5MCU2"/>
<keyword evidence="3" id="KW-1185">Reference proteome</keyword>
<dbReference type="RefSeq" id="WP_310834483.1">
    <property type="nucleotide sequence ID" value="NZ_JAALHA020000037.1"/>
</dbReference>
<gene>
    <name evidence="2" type="ORF">G7B40_039950</name>
</gene>
<evidence type="ECO:0000313" key="3">
    <source>
        <dbReference type="Proteomes" id="UP000667802"/>
    </source>
</evidence>
<evidence type="ECO:0000313" key="2">
    <source>
        <dbReference type="EMBL" id="MDR9900665.1"/>
    </source>
</evidence>
<reference evidence="3" key="1">
    <citation type="journal article" date="2021" name="Science">
        <title>Hunting the eagle killer: A cyanobacterial neurotoxin causes vacuolar myelinopathy.</title>
        <authorList>
            <person name="Breinlinger S."/>
            <person name="Phillips T.J."/>
            <person name="Haram B.N."/>
            <person name="Mares J."/>
            <person name="Martinez Yerena J.A."/>
            <person name="Hrouzek P."/>
            <person name="Sobotka R."/>
            <person name="Henderson W.M."/>
            <person name="Schmieder P."/>
            <person name="Williams S.M."/>
            <person name="Lauderdale J.D."/>
            <person name="Wilde H.D."/>
            <person name="Gerrin W."/>
            <person name="Kust A."/>
            <person name="Washington J.W."/>
            <person name="Wagner C."/>
            <person name="Geier B."/>
            <person name="Liebeke M."/>
            <person name="Enke H."/>
            <person name="Niedermeyer T.H.J."/>
            <person name="Wilde S.B."/>
        </authorList>
    </citation>
    <scope>NUCLEOTIDE SEQUENCE [LARGE SCALE GENOMIC DNA]</scope>
    <source>
        <strain evidence="3">Thurmond2011</strain>
    </source>
</reference>
<dbReference type="Proteomes" id="UP000667802">
    <property type="component" value="Unassembled WGS sequence"/>
</dbReference>
<protein>
    <submittedName>
        <fullName evidence="2">Uncharacterized protein</fullName>
    </submittedName>
</protein>
<keyword evidence="1" id="KW-1133">Transmembrane helix</keyword>
<comment type="caution">
    <text evidence="2">The sequence shown here is derived from an EMBL/GenBank/DDBJ whole genome shotgun (WGS) entry which is preliminary data.</text>
</comment>
<keyword evidence="1" id="KW-0812">Transmembrane</keyword>